<evidence type="ECO:0000313" key="1">
    <source>
        <dbReference type="EMBL" id="EGW07014.1"/>
    </source>
</evidence>
<name>G3HAT5_CRIGR</name>
<proteinExistence type="predicted"/>
<sequence length="79" mass="8868">MRQRERGQAPPWVVCPHLETEPSLSCSGGSTCILKGYSSNLIQMELKNKFWWLEGQQNSLAGKGTCCQPYDRVSSLRPP</sequence>
<dbReference type="EMBL" id="JH000255">
    <property type="protein sequence ID" value="EGW07014.1"/>
    <property type="molecule type" value="Genomic_DNA"/>
</dbReference>
<gene>
    <name evidence="1" type="ORF">I79_007543</name>
</gene>
<dbReference type="InParanoid" id="G3HAT5"/>
<evidence type="ECO:0000313" key="2">
    <source>
        <dbReference type="Proteomes" id="UP000001075"/>
    </source>
</evidence>
<dbReference type="AlphaFoldDB" id="G3HAT5"/>
<organism evidence="1 2">
    <name type="scientific">Cricetulus griseus</name>
    <name type="common">Chinese hamster</name>
    <name type="synonym">Cricetulus barabensis griseus</name>
    <dbReference type="NCBI Taxonomy" id="10029"/>
    <lineage>
        <taxon>Eukaryota</taxon>
        <taxon>Metazoa</taxon>
        <taxon>Chordata</taxon>
        <taxon>Craniata</taxon>
        <taxon>Vertebrata</taxon>
        <taxon>Euteleostomi</taxon>
        <taxon>Mammalia</taxon>
        <taxon>Eutheria</taxon>
        <taxon>Euarchontoglires</taxon>
        <taxon>Glires</taxon>
        <taxon>Rodentia</taxon>
        <taxon>Myomorpha</taxon>
        <taxon>Muroidea</taxon>
        <taxon>Cricetidae</taxon>
        <taxon>Cricetinae</taxon>
        <taxon>Cricetulus</taxon>
    </lineage>
</organism>
<protein>
    <submittedName>
        <fullName evidence="1">Uncharacterized protein</fullName>
    </submittedName>
</protein>
<dbReference type="Proteomes" id="UP000001075">
    <property type="component" value="Unassembled WGS sequence"/>
</dbReference>
<reference evidence="2" key="1">
    <citation type="journal article" date="2011" name="Nat. Biotechnol.">
        <title>The genomic sequence of the Chinese hamster ovary (CHO)-K1 cell line.</title>
        <authorList>
            <person name="Xu X."/>
            <person name="Nagarajan H."/>
            <person name="Lewis N.E."/>
            <person name="Pan S."/>
            <person name="Cai Z."/>
            <person name="Liu X."/>
            <person name="Chen W."/>
            <person name="Xie M."/>
            <person name="Wang W."/>
            <person name="Hammond S."/>
            <person name="Andersen M.R."/>
            <person name="Neff N."/>
            <person name="Passarelli B."/>
            <person name="Koh W."/>
            <person name="Fan H.C."/>
            <person name="Wang J."/>
            <person name="Gui Y."/>
            <person name="Lee K.H."/>
            <person name="Betenbaugh M.J."/>
            <person name="Quake S.R."/>
            <person name="Famili I."/>
            <person name="Palsson B.O."/>
            <person name="Wang J."/>
        </authorList>
    </citation>
    <scope>NUCLEOTIDE SEQUENCE [LARGE SCALE GENOMIC DNA]</scope>
    <source>
        <strain evidence="2">CHO K1 cell line</strain>
    </source>
</reference>
<accession>G3HAT5</accession>